<feature type="region of interest" description="Disordered" evidence="2">
    <location>
        <begin position="337"/>
        <end position="373"/>
    </location>
</feature>
<feature type="region of interest" description="Disordered" evidence="2">
    <location>
        <begin position="1742"/>
        <end position="1810"/>
    </location>
</feature>
<accession>A0AAW2EQQ1</accession>
<feature type="compositionally biased region" description="Polar residues" evidence="2">
    <location>
        <begin position="605"/>
        <end position="616"/>
    </location>
</feature>
<dbReference type="EMBL" id="JADYXP020000020">
    <property type="protein sequence ID" value="KAL0104355.1"/>
    <property type="molecule type" value="Genomic_DNA"/>
</dbReference>
<dbReference type="InterPro" id="IPR011989">
    <property type="entry name" value="ARM-like"/>
</dbReference>
<feature type="compositionally biased region" description="Polar residues" evidence="2">
    <location>
        <begin position="930"/>
        <end position="943"/>
    </location>
</feature>
<dbReference type="SUPFAM" id="SSF101447">
    <property type="entry name" value="Formin homology 2 domain (FH2 domain)"/>
    <property type="match status" value="1"/>
</dbReference>
<feature type="compositionally biased region" description="Basic and acidic residues" evidence="2">
    <location>
        <begin position="524"/>
        <end position="534"/>
    </location>
</feature>
<feature type="domain" description="FH2" evidence="4">
    <location>
        <begin position="2093"/>
        <end position="2487"/>
    </location>
</feature>
<proteinExistence type="predicted"/>
<feature type="region of interest" description="Disordered" evidence="2">
    <location>
        <begin position="149"/>
        <end position="325"/>
    </location>
</feature>
<feature type="region of interest" description="Disordered" evidence="2">
    <location>
        <begin position="2566"/>
        <end position="2598"/>
    </location>
</feature>
<feature type="compositionally biased region" description="Polar residues" evidence="2">
    <location>
        <begin position="688"/>
        <end position="701"/>
    </location>
</feature>
<sequence>MIYSSVLDSICETSRQLQPAPLAHRDRKQQSLFRSYSDTGAYRSRTGVGITSTFGRNASSGSNLPSCRSSYSGVGSSSARAVAKERALAGFGSAFLKKDKFEEKPSFKYSCVKDIDKSRLHSGRSSSEDVRVKSPLSDSRSSLLEKYSFSAGKTSERPSSVLDRYNRPVSREKSREPEGISRYGSSTYPGSSFVRGYGSDGKIEKKDHPPVSYRGLRPNSGKTSREPSPEVSVGKTSSFRSYSRTPAYSRSAASPSTSESSSATISTRFSSTASSRYLSSRSGNERVSTAISYPSAGGRFQNLNSKPGNQKETEEESRLVKPDKDCHHELSNIASRLEENQTNDKHPDDESVTLTVVTRGTSPTSPASSSYVRNRRAENNVVCQKEVIRLRKLPDTTDEEVQCDQTEETPRFSRYGSNRVSGTLWSTYLDKYSGASSTGNSSVYSSRGYSNTGSSNRLNSFAYARANEAAAKSEFSAKESSSFNQEIYSSDDKSQSDKLLGCATNDEATSKDLKTTPSGQDAHNASKEDRTHGGERCCCGARKIETSGSPGNFKNSNQNLAFYRREDSAQDQQDVPRCDESNQRRPSIPRLESSSKNEAKVPKCSSKSEIPSSKPNGYSERRGSTPKSDTSSSSRAEESLRIVEGHSQDQNEEISCQKRDVSQRKDSTSSGSSQSRSAQIRHVPTKSVPRQMTRTSSSDGSSAGMPIGRSKSSSASSVTSQGVKIKTTTPPSPGKSSTSAVLPSVNLRQGGSSDARGKPPVPKNDTTVAVTPKCTVATKYVNKDFRKSALNMENGDPSCSKYARRKKIPRNASASPQDSESTPEHISQAVALGSSALKSSGRPRFSSGESRTMPGRNNLTKWEETKGSKSPCGTKKRPGAFNSSNSSRSTSANSSSSEDDDDRADKLDSKRRRKRTAASPTREARDKISAGSSRTSILTSSIDDMSMMTEKPPRPPPSSPRSKSDRSAKTEEAKSFLIRALAPVTNFFKNKNQDSDDTSKSDGWVDSFEENQEDGNKSGQPLSSSRSANLSKDSGFTNSQKSDGTRGSNLRIQRQSSGEKPWWLDPNSDNIPEGIQRVSPWNNDISQDTTISTALPDDGKYKLKIWRQGSEEHAWWLDDVAPEEAKKSPSPASSVSRRGSSRGSFRSVDRRNRIRHQQSGERAWWMSDDPENVPEGIEVIPVVSTENQSADNLADNDSFYSSKPLKKIRHIESGEKAWWMDSSSNVPDGVVKIPTEVPNSTSDSSESYEKIDIGINPELETSVKRSLSRFPIEFPPPPSEPLGDRASPEGIENPPDPPDNYGGRKSPYDNVQPALRRLPPRKRPSTLPLFISEHTDIDDVLGGTGVLCHSPVLSRVCKQERAEEDTSEDSSECEEIDATQVIIHDSTPKTPVIQRRNRDNKRIQPDGYIPLDDTALQLYKGGDYGAYLDLEASINEQQEEFEGFHEGENRKNAIILRTQLSVRVHTIIEKLLNSEGRELRRALFSLKQIFQEDKDLVHEFVQNDGLACLIKVSSEADQNYQNYILRALGQVMLYVDGMNGVMEHGQTVEWLYTLIASRFRLVVKTALKLLLVFVEYVETNSLLLVRAVRAVDQARGVVPWINVMKLLKDYDAADTELLIYATTLINKCLNGIPDQDTYYDQVDCLEEQGMEGVIQRYMSKQGTDLDLLRQFQIYEAVLHHEDGDRGSPIRQLDDNIRKTLRNRKSLVDSHERRKSRRHSTGNSPLSMSLNARLSPRLNHSLGVSTLNNTLNSNLPDDDDESSSSQSSQGHLGEVQLNGSYKENKVDVGVTPALRRRRERAERQRSFIREQQEATANMRASLGHTDDQESQFAANSLRYTNGTSYERNADSPSNKLSRTNSRKDLTPLMNAANKLDSEEKKPWYGKSPSEGVEYNESNHADEDEDRRVVLQLKREGTVKDLTQKLAAQNLIPSSPVEEKVSRIGDMSGLISKAKEGLAKSKSKADVLKSPTGDNLPKLQEAKKSENELHWEELVKKLKRPLALCDLDFTDLNSEDEVDVLGSANVTNGVPPPPPPMAPTMAPPNGDIMAPPPPPLGARLPPPLPQGPPLPFGVSLKTTKSLPLANEANTPKSPPSLLAKKSKKTVKLFWKEVRDDPNILARLDKHKMIWDELTHVAVDTQKLEHLFESRAKDLITKKQQEMNKNKEIIVLNHKRSNAINIGMTKLPPPRSIKTAILKMDATIMNREGIEKLLTMLPTKEEKSRIQEAQAANPDLPLGSAEQFLLTLTSISELPARLKLWAFKLDFENSEKEIADPLMDLKQGMETLRVNKTFRGILSTLLSIGIFLNGNEVKGFQLEYLVKVPEVKDTVHKHSLLHHLCHMVMEKFPDSTDLYSEIGAVTRASKIDFDELAANIAKLENECKASWDHLKLIAKHDGSTMMKVKMSDFLADCAERIIVLDIVHRRIINRFRKFILWLGIPLHRVQDTKPNEFCRIVSEFALEYRTTRERVIQQLEKKANHRERNKTRGKMITEVGKFRTKEDRADAELRQLLGSDISDVESIHGTLPWRRQKKDGRIIPLGPVLRDESTNGNLADGVDELLESLVKTATKTPATRTTPRERKRTRHADRKSLRRTLKNGLSEEEKKHIAAYIKGY</sequence>
<feature type="compositionally biased region" description="Polar residues" evidence="2">
    <location>
        <begin position="1017"/>
        <end position="1058"/>
    </location>
</feature>
<feature type="region of interest" description="Disordered" evidence="2">
    <location>
        <begin position="474"/>
        <end position="534"/>
    </location>
</feature>
<comment type="caution">
    <text evidence="5">The sequence shown here is derived from an EMBL/GenBank/DDBJ whole genome shotgun (WGS) entry which is preliminary data.</text>
</comment>
<keyword evidence="1" id="KW-0009">Actin-binding</keyword>
<feature type="compositionally biased region" description="Basic and acidic residues" evidence="2">
    <location>
        <begin position="1798"/>
        <end position="1810"/>
    </location>
</feature>
<dbReference type="PANTHER" id="PTHR45920:SF4">
    <property type="entry name" value="FORMIN HOMOLOGY 2 DOMAIN CONTAINING, ISOFORM I"/>
    <property type="match status" value="1"/>
</dbReference>
<evidence type="ECO:0000259" key="4">
    <source>
        <dbReference type="PROSITE" id="PS51444"/>
    </source>
</evidence>
<feature type="compositionally biased region" description="Polar residues" evidence="2">
    <location>
        <begin position="1079"/>
        <end position="1093"/>
    </location>
</feature>
<dbReference type="GO" id="GO:0051015">
    <property type="term" value="F:actin filament binding"/>
    <property type="evidence" value="ECO:0007669"/>
    <property type="project" value="TreeGrafter"/>
</dbReference>
<evidence type="ECO:0000256" key="1">
    <source>
        <dbReference type="ARBA" id="ARBA00023203"/>
    </source>
</evidence>
<name>A0AAW2EQQ1_9HYME</name>
<dbReference type="PROSITE" id="PS51232">
    <property type="entry name" value="GBD_FH3"/>
    <property type="match status" value="1"/>
</dbReference>
<dbReference type="InterPro" id="IPR042201">
    <property type="entry name" value="FH2_Formin_sf"/>
</dbReference>
<feature type="compositionally biased region" description="Polar residues" evidence="2">
    <location>
        <begin position="847"/>
        <end position="860"/>
    </location>
</feature>
<feature type="compositionally biased region" description="Low complexity" evidence="2">
    <location>
        <begin position="625"/>
        <end position="634"/>
    </location>
</feature>
<feature type="compositionally biased region" description="Basic and acidic residues" evidence="2">
    <location>
        <begin position="567"/>
        <end position="583"/>
    </location>
</feature>
<keyword evidence="6" id="KW-1185">Reference proteome</keyword>
<dbReference type="InterPro" id="IPR015425">
    <property type="entry name" value="FH2_Formin"/>
</dbReference>
<protein>
    <recommendedName>
        <fullName evidence="7">FH1/FH2 domain-containing protein 3</fullName>
    </recommendedName>
</protein>
<feature type="compositionally biased region" description="Low complexity" evidence="2">
    <location>
        <begin position="474"/>
        <end position="484"/>
    </location>
</feature>
<dbReference type="InterPro" id="IPR016024">
    <property type="entry name" value="ARM-type_fold"/>
</dbReference>
<feature type="compositionally biased region" description="Low complexity" evidence="2">
    <location>
        <begin position="1744"/>
        <end position="1754"/>
    </location>
</feature>
<dbReference type="PROSITE" id="PS51444">
    <property type="entry name" value="FH2"/>
    <property type="match status" value="1"/>
</dbReference>
<feature type="region of interest" description="Disordered" evidence="2">
    <location>
        <begin position="1840"/>
        <end position="1902"/>
    </location>
</feature>
<reference evidence="5 6" key="1">
    <citation type="submission" date="2023-03" db="EMBL/GenBank/DDBJ databases">
        <title>High recombination rates correlate with genetic variation in Cardiocondyla obscurior ants.</title>
        <authorList>
            <person name="Errbii M."/>
        </authorList>
    </citation>
    <scope>NUCLEOTIDE SEQUENCE [LARGE SCALE GENOMIC DNA]</scope>
    <source>
        <strain evidence="5">Alpha-2009</strain>
        <tissue evidence="5">Whole body</tissue>
    </source>
</reference>
<dbReference type="PANTHER" id="PTHR45920">
    <property type="entry name" value="FORMIN HOMOLOGY 2 DOMAIN CONTAINING, ISOFORM I"/>
    <property type="match status" value="1"/>
</dbReference>
<dbReference type="FunFam" id="1.25.10.10:FF:000056">
    <property type="entry name" value="FH1/FH2 domain-containing protein 3 isoform X1"/>
    <property type="match status" value="1"/>
</dbReference>
<feature type="compositionally biased region" description="Basic residues" evidence="2">
    <location>
        <begin position="2578"/>
        <end position="2594"/>
    </location>
</feature>
<dbReference type="SUPFAM" id="SSF48371">
    <property type="entry name" value="ARM repeat"/>
    <property type="match status" value="1"/>
</dbReference>
<feature type="compositionally biased region" description="Basic and acidic residues" evidence="2">
    <location>
        <begin position="309"/>
        <end position="325"/>
    </location>
</feature>
<dbReference type="Pfam" id="PF02181">
    <property type="entry name" value="FH2"/>
    <property type="match status" value="1"/>
</dbReference>
<feature type="region of interest" description="Disordered" evidence="2">
    <location>
        <begin position="1122"/>
        <end position="1171"/>
    </location>
</feature>
<feature type="compositionally biased region" description="Low complexity" evidence="2">
    <location>
        <begin position="710"/>
        <end position="739"/>
    </location>
</feature>
<evidence type="ECO:0008006" key="7">
    <source>
        <dbReference type="Google" id="ProtNLM"/>
    </source>
</evidence>
<feature type="compositionally biased region" description="Low complexity" evidence="2">
    <location>
        <begin position="240"/>
        <end position="282"/>
    </location>
</feature>
<dbReference type="InterPro" id="IPR041387">
    <property type="entry name" value="FHOD1_GBD_N"/>
</dbReference>
<dbReference type="InterPro" id="IPR056771">
    <property type="entry name" value="FH3_FHOD1-3-like"/>
</dbReference>
<feature type="compositionally biased region" description="Basic and acidic residues" evidence="2">
    <location>
        <begin position="991"/>
        <end position="1000"/>
    </location>
</feature>
<feature type="compositionally biased region" description="Polar residues" evidence="2">
    <location>
        <begin position="352"/>
        <end position="372"/>
    </location>
</feature>
<evidence type="ECO:0000313" key="6">
    <source>
        <dbReference type="Proteomes" id="UP001430953"/>
    </source>
</evidence>
<organism evidence="5 6">
    <name type="scientific">Cardiocondyla obscurior</name>
    <dbReference type="NCBI Taxonomy" id="286306"/>
    <lineage>
        <taxon>Eukaryota</taxon>
        <taxon>Metazoa</taxon>
        <taxon>Ecdysozoa</taxon>
        <taxon>Arthropoda</taxon>
        <taxon>Hexapoda</taxon>
        <taxon>Insecta</taxon>
        <taxon>Pterygota</taxon>
        <taxon>Neoptera</taxon>
        <taxon>Endopterygota</taxon>
        <taxon>Hymenoptera</taxon>
        <taxon>Apocrita</taxon>
        <taxon>Aculeata</taxon>
        <taxon>Formicoidea</taxon>
        <taxon>Formicidae</taxon>
        <taxon>Myrmicinae</taxon>
        <taxon>Cardiocondyla</taxon>
    </lineage>
</organism>
<feature type="compositionally biased region" description="Low complexity" evidence="2">
    <location>
        <begin position="668"/>
        <end position="681"/>
    </location>
</feature>
<dbReference type="InterPro" id="IPR014768">
    <property type="entry name" value="GBD/FH3_dom"/>
</dbReference>
<dbReference type="SMART" id="SM00498">
    <property type="entry name" value="FH2"/>
    <property type="match status" value="1"/>
</dbReference>
<feature type="compositionally biased region" description="Basic and acidic residues" evidence="2">
    <location>
        <begin position="164"/>
        <end position="179"/>
    </location>
</feature>
<dbReference type="GO" id="GO:0005737">
    <property type="term" value="C:cytoplasm"/>
    <property type="evidence" value="ECO:0007669"/>
    <property type="project" value="TreeGrafter"/>
</dbReference>
<feature type="region of interest" description="Disordered" evidence="2">
    <location>
        <begin position="1269"/>
        <end position="1323"/>
    </location>
</feature>
<feature type="region of interest" description="Disordered" evidence="2">
    <location>
        <begin position="118"/>
        <end position="137"/>
    </location>
</feature>
<feature type="compositionally biased region" description="Basic and acidic residues" evidence="2">
    <location>
        <begin position="337"/>
        <end position="349"/>
    </location>
</feature>
<feature type="compositionally biased region" description="Basic and acidic residues" evidence="2">
    <location>
        <begin position="635"/>
        <end position="667"/>
    </location>
</feature>
<dbReference type="GO" id="GO:0030866">
    <property type="term" value="P:cortical actin cytoskeleton organization"/>
    <property type="evidence" value="ECO:0007669"/>
    <property type="project" value="TreeGrafter"/>
</dbReference>
<dbReference type="Pfam" id="PF24959">
    <property type="entry name" value="FH3_FHOD1-3"/>
    <property type="match status" value="1"/>
</dbReference>
<dbReference type="GO" id="GO:0005856">
    <property type="term" value="C:cytoskeleton"/>
    <property type="evidence" value="ECO:0007669"/>
    <property type="project" value="TreeGrafter"/>
</dbReference>
<feature type="compositionally biased region" description="Basic and acidic residues" evidence="2">
    <location>
        <begin position="962"/>
        <end position="974"/>
    </location>
</feature>
<evidence type="ECO:0000313" key="5">
    <source>
        <dbReference type="EMBL" id="KAL0104355.1"/>
    </source>
</evidence>
<feature type="region of interest" description="Disordered" evidence="2">
    <location>
        <begin position="1220"/>
        <end position="1252"/>
    </location>
</feature>
<feature type="compositionally biased region" description="Basic and acidic residues" evidence="2">
    <location>
        <begin position="1683"/>
        <end position="1697"/>
    </location>
</feature>
<evidence type="ECO:0000259" key="3">
    <source>
        <dbReference type="PROSITE" id="PS51232"/>
    </source>
</evidence>
<feature type="compositionally biased region" description="Polar residues" evidence="2">
    <location>
        <begin position="1720"/>
        <end position="1729"/>
    </location>
</feature>
<feature type="compositionally biased region" description="Polar residues" evidence="2">
    <location>
        <begin position="1840"/>
        <end position="1858"/>
    </location>
</feature>
<dbReference type="Gene3D" id="1.20.58.2220">
    <property type="entry name" value="Formin, FH2 domain"/>
    <property type="match status" value="1"/>
</dbReference>
<dbReference type="Gene3D" id="1.25.10.10">
    <property type="entry name" value="Leucine-rich Repeat Variant"/>
    <property type="match status" value="1"/>
</dbReference>
<feature type="compositionally biased region" description="Low complexity" evidence="2">
    <location>
        <begin position="1128"/>
        <end position="1146"/>
    </location>
</feature>
<feature type="region of interest" description="Disordered" evidence="2">
    <location>
        <begin position="1683"/>
        <end position="1729"/>
    </location>
</feature>
<feature type="compositionally biased region" description="Low complexity" evidence="2">
    <location>
        <begin position="880"/>
        <end position="896"/>
    </location>
</feature>
<evidence type="ECO:0000256" key="2">
    <source>
        <dbReference type="SAM" id="MobiDB-lite"/>
    </source>
</evidence>
<dbReference type="Proteomes" id="UP001430953">
    <property type="component" value="Unassembled WGS sequence"/>
</dbReference>
<feature type="domain" description="GBD/FH3" evidence="3">
    <location>
        <begin position="1403"/>
        <end position="1765"/>
    </location>
</feature>
<feature type="region of interest" description="Disordered" evidence="2">
    <location>
        <begin position="567"/>
        <end position="1100"/>
    </location>
</feature>
<gene>
    <name evidence="5" type="ORF">PUN28_017229</name>
</gene>
<dbReference type="Pfam" id="PF18382">
    <property type="entry name" value="Formin_GBD_N"/>
    <property type="match status" value="1"/>
</dbReference>